<name>A0A0C1MT72_9GAMM</name>
<evidence type="ECO:0000313" key="1">
    <source>
        <dbReference type="EMBL" id="KID58028.1"/>
    </source>
</evidence>
<dbReference type="OrthoDB" id="6310115at2"/>
<dbReference type="EMBL" id="JWIC01000004">
    <property type="protein sequence ID" value="KID58028.1"/>
    <property type="molecule type" value="Genomic_DNA"/>
</dbReference>
<dbReference type="Proteomes" id="UP000031327">
    <property type="component" value="Unassembled WGS sequence"/>
</dbReference>
<comment type="caution">
    <text evidence="1">The sequence shown here is derived from an EMBL/GenBank/DDBJ whole genome shotgun (WGS) entry which is preliminary data.</text>
</comment>
<accession>A0A0C1MT72</accession>
<dbReference type="AlphaFoldDB" id="A0A0C1MT72"/>
<evidence type="ECO:0000313" key="2">
    <source>
        <dbReference type="Proteomes" id="UP000031327"/>
    </source>
</evidence>
<sequence>MTINSYPLVLIFDQSIEYIDSEEEMQESLFYLSENQIKTATCILLDGTFKALDGAQKTPYSYDDLTLLVQQKLVSEGQCCTAKIQITNIEQVFSLMEATL</sequence>
<organism evidence="1 2">
    <name type="scientific">Pseudoalteromonas luteoviolacea</name>
    <dbReference type="NCBI Taxonomy" id="43657"/>
    <lineage>
        <taxon>Bacteria</taxon>
        <taxon>Pseudomonadati</taxon>
        <taxon>Pseudomonadota</taxon>
        <taxon>Gammaproteobacteria</taxon>
        <taxon>Alteromonadales</taxon>
        <taxon>Pseudoalteromonadaceae</taxon>
        <taxon>Pseudoalteromonas</taxon>
    </lineage>
</organism>
<proteinExistence type="predicted"/>
<dbReference type="RefSeq" id="WP_039608326.1">
    <property type="nucleotide sequence ID" value="NZ_JWIC01000004.1"/>
</dbReference>
<protein>
    <submittedName>
        <fullName evidence="1">Uncharacterized protein</fullName>
    </submittedName>
</protein>
<reference evidence="1 2" key="1">
    <citation type="submission" date="2014-12" db="EMBL/GenBank/DDBJ databases">
        <title>Draft Genome Sequence of Pseudoalteromonas luteoviolacea HI1.</title>
        <authorList>
            <person name="Asahina A.Y."/>
            <person name="Hadfield M.G."/>
        </authorList>
    </citation>
    <scope>NUCLEOTIDE SEQUENCE [LARGE SCALE GENOMIC DNA]</scope>
    <source>
        <strain evidence="1 2">HI1</strain>
    </source>
</reference>
<gene>
    <name evidence="1" type="ORF">JF50_04625</name>
</gene>